<dbReference type="InterPro" id="IPR036865">
    <property type="entry name" value="CRAL-TRIO_dom_sf"/>
</dbReference>
<keyword evidence="3" id="KW-1185">Reference proteome</keyword>
<dbReference type="OrthoDB" id="1434354at2759"/>
<dbReference type="SUPFAM" id="SSF52087">
    <property type="entry name" value="CRAL/TRIO domain"/>
    <property type="match status" value="1"/>
</dbReference>
<name>A0A9N9R791_9NEOP</name>
<dbReference type="InterPro" id="IPR036273">
    <property type="entry name" value="CRAL/TRIO_N_dom_sf"/>
</dbReference>
<accession>A0A9N9R791</accession>
<dbReference type="Pfam" id="PF00650">
    <property type="entry name" value="CRAL_TRIO"/>
    <property type="match status" value="1"/>
</dbReference>
<dbReference type="CDD" id="cd00170">
    <property type="entry name" value="SEC14"/>
    <property type="match status" value="1"/>
</dbReference>
<dbReference type="AlphaFoldDB" id="A0A9N9R791"/>
<evidence type="ECO:0000313" key="3">
    <source>
        <dbReference type="Proteomes" id="UP001153714"/>
    </source>
</evidence>
<evidence type="ECO:0000313" key="2">
    <source>
        <dbReference type="EMBL" id="CAG9790934.1"/>
    </source>
</evidence>
<dbReference type="PRINTS" id="PR00180">
    <property type="entry name" value="CRETINALDHBP"/>
</dbReference>
<dbReference type="PANTHER" id="PTHR10174">
    <property type="entry name" value="ALPHA-TOCOPHEROL TRANSFER PROTEIN-RELATED"/>
    <property type="match status" value="1"/>
</dbReference>
<gene>
    <name evidence="2" type="ORF">DIATSA_LOCUS8580</name>
</gene>
<dbReference type="GO" id="GO:1902936">
    <property type="term" value="F:phosphatidylinositol bisphosphate binding"/>
    <property type="evidence" value="ECO:0007669"/>
    <property type="project" value="TreeGrafter"/>
</dbReference>
<protein>
    <recommendedName>
        <fullName evidence="1">CRAL-TRIO domain-containing protein</fullName>
    </recommendedName>
</protein>
<dbReference type="PANTHER" id="PTHR10174:SF222">
    <property type="entry name" value="GH10083P-RELATED"/>
    <property type="match status" value="1"/>
</dbReference>
<organism evidence="2 3">
    <name type="scientific">Diatraea saccharalis</name>
    <name type="common">sugarcane borer</name>
    <dbReference type="NCBI Taxonomy" id="40085"/>
    <lineage>
        <taxon>Eukaryota</taxon>
        <taxon>Metazoa</taxon>
        <taxon>Ecdysozoa</taxon>
        <taxon>Arthropoda</taxon>
        <taxon>Hexapoda</taxon>
        <taxon>Insecta</taxon>
        <taxon>Pterygota</taxon>
        <taxon>Neoptera</taxon>
        <taxon>Endopterygota</taxon>
        <taxon>Lepidoptera</taxon>
        <taxon>Glossata</taxon>
        <taxon>Ditrysia</taxon>
        <taxon>Pyraloidea</taxon>
        <taxon>Crambidae</taxon>
        <taxon>Crambinae</taxon>
        <taxon>Diatraea</taxon>
    </lineage>
</organism>
<dbReference type="EMBL" id="OU893334">
    <property type="protein sequence ID" value="CAG9790934.1"/>
    <property type="molecule type" value="Genomic_DNA"/>
</dbReference>
<dbReference type="GO" id="GO:0016020">
    <property type="term" value="C:membrane"/>
    <property type="evidence" value="ECO:0007669"/>
    <property type="project" value="TreeGrafter"/>
</dbReference>
<dbReference type="PROSITE" id="PS50191">
    <property type="entry name" value="CRAL_TRIO"/>
    <property type="match status" value="1"/>
</dbReference>
<dbReference type="SUPFAM" id="SSF46938">
    <property type="entry name" value="CRAL/TRIO N-terminal domain"/>
    <property type="match status" value="1"/>
</dbReference>
<dbReference type="Proteomes" id="UP001153714">
    <property type="component" value="Chromosome 3"/>
</dbReference>
<reference evidence="2" key="2">
    <citation type="submission" date="2022-10" db="EMBL/GenBank/DDBJ databases">
        <authorList>
            <consortium name="ENA_rothamsted_submissions"/>
            <consortium name="culmorum"/>
            <person name="King R."/>
        </authorList>
    </citation>
    <scope>NUCLEOTIDE SEQUENCE</scope>
</reference>
<dbReference type="InterPro" id="IPR001251">
    <property type="entry name" value="CRAL-TRIO_dom"/>
</dbReference>
<dbReference type="Gene3D" id="3.40.525.10">
    <property type="entry name" value="CRAL-TRIO lipid binding domain"/>
    <property type="match status" value="1"/>
</dbReference>
<feature type="domain" description="CRAL-TRIO" evidence="1">
    <location>
        <begin position="118"/>
        <end position="238"/>
    </location>
</feature>
<reference evidence="2" key="1">
    <citation type="submission" date="2021-12" db="EMBL/GenBank/DDBJ databases">
        <authorList>
            <person name="King R."/>
        </authorList>
    </citation>
    <scope>NUCLEOTIDE SEQUENCE</scope>
</reference>
<sequence length="287" mass="33597">MAESKSPEEIEQQVVQFKEWIVNQSSLPTKDLDDKLIKRFLHSCYYNIDQAKSAIELFFSIRSSIPELLNDRDPLSPQFQRALKIVNVAQIRISGNRNLWAWQLNDPGLEVFDYIQDVRLFFLTMDSWLLNEEHLEDADLVMLDVKDISLKFLTKFNVSVAKKMSKYQQDALPIRLKQIHIVNAPPFIDKIFGLMKPFLKQEVTEMVHFHPPKSDTLLNYFDKDDLPEDYGGTKGRMEEHMKRVIDVVMSKRDVLLRNDLWRSEMKSKSKNNESLKDIGSFRTLAID</sequence>
<dbReference type="SMART" id="SM00516">
    <property type="entry name" value="SEC14"/>
    <property type="match status" value="1"/>
</dbReference>
<evidence type="ECO:0000259" key="1">
    <source>
        <dbReference type="PROSITE" id="PS50191"/>
    </source>
</evidence>
<proteinExistence type="predicted"/>